<evidence type="ECO:0000259" key="4">
    <source>
        <dbReference type="Pfam" id="PF18018"/>
    </source>
</evidence>
<evidence type="ECO:0000313" key="5">
    <source>
        <dbReference type="EMBL" id="PRT56154.1"/>
    </source>
</evidence>
<keyword evidence="6" id="KW-1185">Reference proteome</keyword>
<protein>
    <submittedName>
        <fullName evidence="5">DNA polymerase delta small subunit</fullName>
    </submittedName>
</protein>
<dbReference type="PANTHER" id="PTHR10416:SF0">
    <property type="entry name" value="DNA POLYMERASE DELTA SUBUNIT 2"/>
    <property type="match status" value="1"/>
</dbReference>
<dbReference type="GO" id="GO:0043625">
    <property type="term" value="C:delta DNA polymerase complex"/>
    <property type="evidence" value="ECO:0007669"/>
    <property type="project" value="TreeGrafter"/>
</dbReference>
<evidence type="ECO:0000256" key="2">
    <source>
        <dbReference type="ARBA" id="ARBA00022705"/>
    </source>
</evidence>
<proteinExistence type="inferred from homology"/>
<dbReference type="GO" id="GO:0003677">
    <property type="term" value="F:DNA binding"/>
    <property type="evidence" value="ECO:0007669"/>
    <property type="project" value="InterPro"/>
</dbReference>
<reference evidence="5 6" key="1">
    <citation type="submission" date="2017-04" db="EMBL/GenBank/DDBJ databases">
        <title>Genome sequencing of [Candida] sorbophila.</title>
        <authorList>
            <person name="Ahn J.O."/>
        </authorList>
    </citation>
    <scope>NUCLEOTIDE SEQUENCE [LARGE SCALE GENOMIC DNA]</scope>
    <source>
        <strain evidence="5 6">DS02</strain>
    </source>
</reference>
<dbReference type="Pfam" id="PF04042">
    <property type="entry name" value="DNA_pol_E_B"/>
    <property type="match status" value="1"/>
</dbReference>
<comment type="similarity">
    <text evidence="1">Belongs to the DNA polymerase delta/II small subunit family.</text>
</comment>
<dbReference type="Pfam" id="PF18018">
    <property type="entry name" value="DNA_pol_D_N"/>
    <property type="match status" value="1"/>
</dbReference>
<dbReference type="Gene3D" id="3.60.21.50">
    <property type="match status" value="1"/>
</dbReference>
<feature type="domain" description="DNA polymerase delta subunit OB-fold" evidence="4">
    <location>
        <begin position="22"/>
        <end position="147"/>
    </location>
</feature>
<sequence length="415" mass="44799">MRALSESHESDAFAVSPSYNQQYANFYYMRLQMLKQAVSEAVDWDSPHADRVLDVVPNKKVWVVGTIYREMKNKPNIIDDLVKINHGITPEHAEKYTTPQDLFYIEDEHGRMAIAGNALHLSQLVTGCVVAILGAENSDGLFVVEDVRAAGIIPPPAIPSGVSGKKIALVSGLLLDNKIQESPKYQLLVDFLSGQFGDATAAGPASNICRLVVAGGVIAAPPAELIGSRVQRPQTDASAVQALGEYIRSLALSMPVHLMPGEGDPTDIALPQQPLHKGLFAASADLIKSGALVLETNPLMLDIDGVKLLGSSGQPVSDLCRYNESEAIELLQKTLEWRHLCPTAPDTLCSYPFVDNDPFVVQHAAHVCFAGNQPFYASKMALGTRLLTVPDFASTGQLVLLDMESLETEVVAFSV</sequence>
<dbReference type="Gene3D" id="2.40.50.430">
    <property type="match status" value="1"/>
</dbReference>
<dbReference type="RefSeq" id="XP_024666099.1">
    <property type="nucleotide sequence ID" value="XM_024810331.1"/>
</dbReference>
<dbReference type="InterPro" id="IPR040663">
    <property type="entry name" value="DNA_pol_D_N"/>
</dbReference>
<dbReference type="InterPro" id="IPR024826">
    <property type="entry name" value="DNA_pol_delta/II_ssu"/>
</dbReference>
<dbReference type="GO" id="GO:0006271">
    <property type="term" value="P:DNA strand elongation involved in DNA replication"/>
    <property type="evidence" value="ECO:0007669"/>
    <property type="project" value="TreeGrafter"/>
</dbReference>
<dbReference type="GeneID" id="36517522"/>
<name>A0A2T0FMD9_9ASCO</name>
<organism evidence="5 6">
    <name type="scientific">Wickerhamiella sorbophila</name>
    <dbReference type="NCBI Taxonomy" id="45607"/>
    <lineage>
        <taxon>Eukaryota</taxon>
        <taxon>Fungi</taxon>
        <taxon>Dikarya</taxon>
        <taxon>Ascomycota</taxon>
        <taxon>Saccharomycotina</taxon>
        <taxon>Dipodascomycetes</taxon>
        <taxon>Dipodascales</taxon>
        <taxon>Trichomonascaceae</taxon>
        <taxon>Wickerhamiella</taxon>
    </lineage>
</organism>
<evidence type="ECO:0000256" key="1">
    <source>
        <dbReference type="ARBA" id="ARBA00006035"/>
    </source>
</evidence>
<dbReference type="InterPro" id="IPR007185">
    <property type="entry name" value="DNA_pol_a/d/e_bsu"/>
</dbReference>
<dbReference type="AlphaFoldDB" id="A0A2T0FMD9"/>
<accession>A0A2T0FMD9</accession>
<dbReference type="EMBL" id="NDIQ01000022">
    <property type="protein sequence ID" value="PRT56154.1"/>
    <property type="molecule type" value="Genomic_DNA"/>
</dbReference>
<keyword evidence="2" id="KW-0235">DNA replication</keyword>
<evidence type="ECO:0000259" key="3">
    <source>
        <dbReference type="Pfam" id="PF04042"/>
    </source>
</evidence>
<dbReference type="OrthoDB" id="3763at2759"/>
<dbReference type="PANTHER" id="PTHR10416">
    <property type="entry name" value="DNA POLYMERASE DELTA SUBUNIT 2"/>
    <property type="match status" value="1"/>
</dbReference>
<feature type="domain" description="DNA polymerase alpha/delta/epsilon subunit B" evidence="3">
    <location>
        <begin position="167"/>
        <end position="374"/>
    </location>
</feature>
<gene>
    <name evidence="5" type="ORF">B9G98_03774</name>
</gene>
<evidence type="ECO:0000313" key="6">
    <source>
        <dbReference type="Proteomes" id="UP000238350"/>
    </source>
</evidence>
<comment type="caution">
    <text evidence="5">The sequence shown here is derived from an EMBL/GenBank/DDBJ whole genome shotgun (WGS) entry which is preliminary data.</text>
</comment>
<dbReference type="STRING" id="45607.A0A2T0FMD9"/>
<dbReference type="Proteomes" id="UP000238350">
    <property type="component" value="Unassembled WGS sequence"/>
</dbReference>